<comment type="subcellular location">
    <subcellularLocation>
        <location evidence="1">Bacterial microcompartment</location>
    </subcellularLocation>
</comment>
<name>A0A271J2X3_9BACT</name>
<proteinExistence type="predicted"/>
<accession>A0A271J2X3</accession>
<gene>
    <name evidence="3" type="ORF">BSZ37_11770</name>
</gene>
<dbReference type="PROSITE" id="PS51932">
    <property type="entry name" value="BMV"/>
    <property type="match status" value="1"/>
</dbReference>
<dbReference type="Pfam" id="PF03319">
    <property type="entry name" value="EutN_CcmL"/>
    <property type="match status" value="1"/>
</dbReference>
<sequence>MYLARVTGTVVATQKLSPLTGKRLLVVRKIGLDGEPLGATEDVALDPGLDAGLDDVVLVAKEGAVIATLLDADRTEGLPTPANVVIVAIVDEWSIAGEPAGG</sequence>
<dbReference type="RefSeq" id="WP_095510726.1">
    <property type="nucleotide sequence ID" value="NZ_MQWD01000001.1"/>
</dbReference>
<dbReference type="AlphaFoldDB" id="A0A271J2X3"/>
<dbReference type="InterPro" id="IPR036677">
    <property type="entry name" value="EutN_CcmL_sf"/>
</dbReference>
<evidence type="ECO:0000313" key="4">
    <source>
        <dbReference type="Proteomes" id="UP000216339"/>
    </source>
</evidence>
<dbReference type="PANTHER" id="PTHR36539">
    <property type="entry name" value="ETHANOLAMINE UTILIZATION PROTEIN EUTN"/>
    <property type="match status" value="1"/>
</dbReference>
<evidence type="ECO:0000313" key="3">
    <source>
        <dbReference type="EMBL" id="PAP77059.1"/>
    </source>
</evidence>
<dbReference type="GO" id="GO:0031469">
    <property type="term" value="C:bacterial microcompartment"/>
    <property type="evidence" value="ECO:0007669"/>
    <property type="project" value="UniProtKB-SubCell"/>
</dbReference>
<protein>
    <recommendedName>
        <fullName evidence="5">Ethanolamine utilization protein EutN</fullName>
    </recommendedName>
</protein>
<keyword evidence="4" id="KW-1185">Reference proteome</keyword>
<dbReference type="EMBL" id="MQWD01000001">
    <property type="protein sequence ID" value="PAP77059.1"/>
    <property type="molecule type" value="Genomic_DNA"/>
</dbReference>
<organism evidence="3 4">
    <name type="scientific">Rubrivirga marina</name>
    <dbReference type="NCBI Taxonomy" id="1196024"/>
    <lineage>
        <taxon>Bacteria</taxon>
        <taxon>Pseudomonadati</taxon>
        <taxon>Rhodothermota</taxon>
        <taxon>Rhodothermia</taxon>
        <taxon>Rhodothermales</taxon>
        <taxon>Rubricoccaceae</taxon>
        <taxon>Rubrivirga</taxon>
    </lineage>
</organism>
<evidence type="ECO:0000256" key="1">
    <source>
        <dbReference type="ARBA" id="ARBA00024322"/>
    </source>
</evidence>
<dbReference type="Gene3D" id="2.40.50.220">
    <property type="entry name" value="EutN/Ccml"/>
    <property type="match status" value="1"/>
</dbReference>
<dbReference type="SUPFAM" id="SSF159133">
    <property type="entry name" value="EutN/CcmL-like"/>
    <property type="match status" value="1"/>
</dbReference>
<comment type="caution">
    <text evidence="3">The sequence shown here is derived from an EMBL/GenBank/DDBJ whole genome shotgun (WGS) entry which is preliminary data.</text>
</comment>
<dbReference type="Proteomes" id="UP000216339">
    <property type="component" value="Unassembled WGS sequence"/>
</dbReference>
<dbReference type="PANTHER" id="PTHR36539:SF1">
    <property type="entry name" value="BACTERIAL MICROCOMPARTMENT SHELL VERTEX PROTEIN EUTN"/>
    <property type="match status" value="1"/>
</dbReference>
<evidence type="ECO:0008006" key="5">
    <source>
        <dbReference type="Google" id="ProtNLM"/>
    </source>
</evidence>
<dbReference type="InterPro" id="IPR004992">
    <property type="entry name" value="EutN_CcmL"/>
</dbReference>
<keyword evidence="2" id="KW-1283">Bacterial microcompartment</keyword>
<dbReference type="OrthoDB" id="1525228at2"/>
<reference evidence="3 4" key="1">
    <citation type="submission" date="2016-11" db="EMBL/GenBank/DDBJ databases">
        <title>Study of marine rhodopsin-containing bacteria.</title>
        <authorList>
            <person name="Yoshizawa S."/>
            <person name="Kumagai Y."/>
            <person name="Kogure K."/>
        </authorList>
    </citation>
    <scope>NUCLEOTIDE SEQUENCE [LARGE SCALE GENOMIC DNA]</scope>
    <source>
        <strain evidence="3 4">SAORIC-28</strain>
    </source>
</reference>
<evidence type="ECO:0000256" key="2">
    <source>
        <dbReference type="ARBA" id="ARBA00024446"/>
    </source>
</evidence>